<proteinExistence type="predicted"/>
<protein>
    <submittedName>
        <fullName evidence="1">MoaD/ThiS family protein</fullName>
    </submittedName>
</protein>
<name>A0ABW4VUN7_9BACT</name>
<dbReference type="InterPro" id="IPR003749">
    <property type="entry name" value="ThiS/MoaD-like"/>
</dbReference>
<keyword evidence="2" id="KW-1185">Reference proteome</keyword>
<organism evidence="1 2">
    <name type="scientific">Belliella marina</name>
    <dbReference type="NCBI Taxonomy" id="1644146"/>
    <lineage>
        <taxon>Bacteria</taxon>
        <taxon>Pseudomonadati</taxon>
        <taxon>Bacteroidota</taxon>
        <taxon>Cytophagia</taxon>
        <taxon>Cytophagales</taxon>
        <taxon>Cyclobacteriaceae</taxon>
        <taxon>Belliella</taxon>
    </lineage>
</organism>
<sequence>MKLTVRVFGRVSEEIGEAEFSIENTGNVSSLRDGIIALYPAIKDLKFAIAINHQLATDSDAVPEGAEVALLPPYSGG</sequence>
<dbReference type="RefSeq" id="WP_376889372.1">
    <property type="nucleotide sequence ID" value="NZ_JBHUHR010000048.1"/>
</dbReference>
<evidence type="ECO:0000313" key="1">
    <source>
        <dbReference type="EMBL" id="MFD2037471.1"/>
    </source>
</evidence>
<accession>A0ABW4VUN7</accession>
<dbReference type="InterPro" id="IPR016155">
    <property type="entry name" value="Mopterin_synth/thiamin_S_b"/>
</dbReference>
<dbReference type="Proteomes" id="UP001597361">
    <property type="component" value="Unassembled WGS sequence"/>
</dbReference>
<dbReference type="EMBL" id="JBHUHR010000048">
    <property type="protein sequence ID" value="MFD2037471.1"/>
    <property type="molecule type" value="Genomic_DNA"/>
</dbReference>
<comment type="caution">
    <text evidence="1">The sequence shown here is derived from an EMBL/GenBank/DDBJ whole genome shotgun (WGS) entry which is preliminary data.</text>
</comment>
<gene>
    <name evidence="1" type="ORF">ACFSKL_21935</name>
</gene>
<dbReference type="InterPro" id="IPR012675">
    <property type="entry name" value="Beta-grasp_dom_sf"/>
</dbReference>
<evidence type="ECO:0000313" key="2">
    <source>
        <dbReference type="Proteomes" id="UP001597361"/>
    </source>
</evidence>
<dbReference type="Gene3D" id="3.10.20.30">
    <property type="match status" value="1"/>
</dbReference>
<dbReference type="CDD" id="cd00754">
    <property type="entry name" value="Ubl_MoaD"/>
    <property type="match status" value="1"/>
</dbReference>
<dbReference type="SUPFAM" id="SSF54285">
    <property type="entry name" value="MoaD/ThiS"/>
    <property type="match status" value="1"/>
</dbReference>
<dbReference type="Pfam" id="PF02597">
    <property type="entry name" value="ThiS"/>
    <property type="match status" value="1"/>
</dbReference>
<reference evidence="2" key="1">
    <citation type="journal article" date="2019" name="Int. J. Syst. Evol. Microbiol.">
        <title>The Global Catalogue of Microorganisms (GCM) 10K type strain sequencing project: providing services to taxonomists for standard genome sequencing and annotation.</title>
        <authorList>
            <consortium name="The Broad Institute Genomics Platform"/>
            <consortium name="The Broad Institute Genome Sequencing Center for Infectious Disease"/>
            <person name="Wu L."/>
            <person name="Ma J."/>
        </authorList>
    </citation>
    <scope>NUCLEOTIDE SEQUENCE [LARGE SCALE GENOMIC DNA]</scope>
    <source>
        <strain evidence="2">CGMCC 1.15180</strain>
    </source>
</reference>